<feature type="region of interest" description="Disordered" evidence="7">
    <location>
        <begin position="921"/>
        <end position="991"/>
    </location>
</feature>
<feature type="transmembrane region" description="Helical" evidence="8">
    <location>
        <begin position="399"/>
        <end position="425"/>
    </location>
</feature>
<keyword evidence="6 8" id="KW-0472">Membrane</keyword>
<evidence type="ECO:0008006" key="14">
    <source>
        <dbReference type="Google" id="ProtNLM"/>
    </source>
</evidence>
<dbReference type="PANTHER" id="PTHR13018:SF5">
    <property type="entry name" value="RE44586P"/>
    <property type="match status" value="1"/>
</dbReference>
<feature type="compositionally biased region" description="Basic and acidic residues" evidence="7">
    <location>
        <begin position="894"/>
        <end position="903"/>
    </location>
</feature>
<evidence type="ECO:0000256" key="5">
    <source>
        <dbReference type="ARBA" id="ARBA00022989"/>
    </source>
</evidence>
<feature type="transmembrane region" description="Helical" evidence="8">
    <location>
        <begin position="47"/>
        <end position="73"/>
    </location>
</feature>
<dbReference type="Pfam" id="PF14703">
    <property type="entry name" value="PHM7_cyt"/>
    <property type="match status" value="1"/>
</dbReference>
<protein>
    <recommendedName>
        <fullName evidence="14">CSC1/OSCA1-like 7TM region domain-containing protein</fullName>
    </recommendedName>
</protein>
<accession>A0A0C3QP20</accession>
<feature type="region of interest" description="Disordered" evidence="7">
    <location>
        <begin position="833"/>
        <end position="907"/>
    </location>
</feature>
<dbReference type="PANTHER" id="PTHR13018">
    <property type="entry name" value="PROBABLE MEMBRANE PROTEIN DUF221-RELATED"/>
    <property type="match status" value="1"/>
</dbReference>
<feature type="transmembrane region" description="Helical" evidence="8">
    <location>
        <begin position="589"/>
        <end position="608"/>
    </location>
</feature>
<evidence type="ECO:0000313" key="12">
    <source>
        <dbReference type="EMBL" id="KIO28974.1"/>
    </source>
</evidence>
<dbReference type="AlphaFoldDB" id="A0A0C3QP20"/>
<name>A0A0C3QP20_9AGAM</name>
<feature type="domain" description="CSC1/OSCA1-like N-terminal transmembrane" evidence="10">
    <location>
        <begin position="2"/>
        <end position="176"/>
    </location>
</feature>
<dbReference type="Pfam" id="PF13967">
    <property type="entry name" value="RSN1_TM"/>
    <property type="match status" value="1"/>
</dbReference>
<keyword evidence="5 8" id="KW-1133">Transmembrane helix</keyword>
<feature type="domain" description="CSC1/OSCA1-like cytosolic" evidence="11">
    <location>
        <begin position="198"/>
        <end position="386"/>
    </location>
</feature>
<reference evidence="12 13" key="1">
    <citation type="submission" date="2014-04" db="EMBL/GenBank/DDBJ databases">
        <authorList>
            <consortium name="DOE Joint Genome Institute"/>
            <person name="Kuo A."/>
            <person name="Girlanda M."/>
            <person name="Perotto S."/>
            <person name="Kohler A."/>
            <person name="Nagy L.G."/>
            <person name="Floudas D."/>
            <person name="Copeland A."/>
            <person name="Barry K.W."/>
            <person name="Cichocki N."/>
            <person name="Veneault-Fourrey C."/>
            <person name="LaButti K."/>
            <person name="Lindquist E.A."/>
            <person name="Lipzen A."/>
            <person name="Lundell T."/>
            <person name="Morin E."/>
            <person name="Murat C."/>
            <person name="Sun H."/>
            <person name="Tunlid A."/>
            <person name="Henrissat B."/>
            <person name="Grigoriev I.V."/>
            <person name="Hibbett D.S."/>
            <person name="Martin F."/>
            <person name="Nordberg H.P."/>
            <person name="Cantor M.N."/>
            <person name="Hua S.X."/>
        </authorList>
    </citation>
    <scope>NUCLEOTIDE SEQUENCE [LARGE SCALE GENOMIC DNA]</scope>
    <source>
        <strain evidence="12 13">MUT 4182</strain>
    </source>
</reference>
<keyword evidence="4 8" id="KW-0812">Transmembrane</keyword>
<proteinExistence type="inferred from homology"/>
<gene>
    <name evidence="12" type="ORF">M407DRAFT_14624</name>
</gene>
<reference evidence="13" key="2">
    <citation type="submission" date="2015-01" db="EMBL/GenBank/DDBJ databases">
        <title>Evolutionary Origins and Diversification of the Mycorrhizal Mutualists.</title>
        <authorList>
            <consortium name="DOE Joint Genome Institute"/>
            <consortium name="Mycorrhizal Genomics Consortium"/>
            <person name="Kohler A."/>
            <person name="Kuo A."/>
            <person name="Nagy L.G."/>
            <person name="Floudas D."/>
            <person name="Copeland A."/>
            <person name="Barry K.W."/>
            <person name="Cichocki N."/>
            <person name="Veneault-Fourrey C."/>
            <person name="LaButti K."/>
            <person name="Lindquist E.A."/>
            <person name="Lipzen A."/>
            <person name="Lundell T."/>
            <person name="Morin E."/>
            <person name="Murat C."/>
            <person name="Riley R."/>
            <person name="Ohm R."/>
            <person name="Sun H."/>
            <person name="Tunlid A."/>
            <person name="Henrissat B."/>
            <person name="Grigoriev I.V."/>
            <person name="Hibbett D.S."/>
            <person name="Martin F."/>
        </authorList>
    </citation>
    <scope>NUCLEOTIDE SEQUENCE [LARGE SCALE GENOMIC DNA]</scope>
    <source>
        <strain evidence="13">MUT 4182</strain>
    </source>
</reference>
<evidence type="ECO:0000259" key="9">
    <source>
        <dbReference type="Pfam" id="PF02714"/>
    </source>
</evidence>
<feature type="transmembrane region" description="Helical" evidence="8">
    <location>
        <begin position="541"/>
        <end position="568"/>
    </location>
</feature>
<evidence type="ECO:0000256" key="1">
    <source>
        <dbReference type="ARBA" id="ARBA00004141"/>
    </source>
</evidence>
<dbReference type="Proteomes" id="UP000054248">
    <property type="component" value="Unassembled WGS sequence"/>
</dbReference>
<dbReference type="OrthoDB" id="1689567at2759"/>
<feature type="transmembrane region" description="Helical" evidence="8">
    <location>
        <begin position="80"/>
        <end position="99"/>
    </location>
</feature>
<dbReference type="HOGENOM" id="CLU_002458_3_0_1"/>
<feature type="compositionally biased region" description="Basic residues" evidence="7">
    <location>
        <begin position="968"/>
        <end position="985"/>
    </location>
</feature>
<dbReference type="InterPro" id="IPR032880">
    <property type="entry name" value="CSC1/OSCA1-like_N"/>
</dbReference>
<keyword evidence="13" id="KW-1185">Reference proteome</keyword>
<comment type="similarity">
    <text evidence="2">Belongs to the CSC1 (TC 1.A.17) family.</text>
</comment>
<feature type="compositionally biased region" description="Polar residues" evidence="7">
    <location>
        <begin position="850"/>
        <end position="872"/>
    </location>
</feature>
<organism evidence="12 13">
    <name type="scientific">Tulasnella calospora MUT 4182</name>
    <dbReference type="NCBI Taxonomy" id="1051891"/>
    <lineage>
        <taxon>Eukaryota</taxon>
        <taxon>Fungi</taxon>
        <taxon>Dikarya</taxon>
        <taxon>Basidiomycota</taxon>
        <taxon>Agaricomycotina</taxon>
        <taxon>Agaricomycetes</taxon>
        <taxon>Cantharellales</taxon>
        <taxon>Tulasnellaceae</taxon>
        <taxon>Tulasnella</taxon>
    </lineage>
</organism>
<feature type="transmembrane region" description="Helical" evidence="8">
    <location>
        <begin position="155"/>
        <end position="174"/>
    </location>
</feature>
<evidence type="ECO:0000256" key="8">
    <source>
        <dbReference type="SAM" id="Phobius"/>
    </source>
</evidence>
<evidence type="ECO:0000256" key="6">
    <source>
        <dbReference type="ARBA" id="ARBA00023136"/>
    </source>
</evidence>
<sequence>MALASAIGLTSFLLFSYFRTRLPIHFASRTKLVDFSPHDALAHQTFFGWILPTLRISEFAVLQIVGLDAAVLLSFLKMSFYLFSTCAGLAIVILMPINYRVNGRIDTNDPEDGDDHDWFAPQKDGNGTSPTQPKKPGFFEGGLDWLDLISETNSYLTIPFLFTFIFSLLALRFLHQNYRKFLRARQLFSLELVHSIAARTVMVTNLPSHLQGERALAVYFENMNLPVESVNVVREVGSVRDLIDKRTRTLLELESHWTNYVGNPSTVAEYDPSQNVRADTTLLVDVDSEAQRNRLVIPHRSRPTIRPGWFKKSVDALECLEAQFRDVDEQVLKKRRAGKFKATHVAFVTFETMSSAQIASQVVHAPYHSQCLTTPAPEPRDIVWSNMTYSPGELKFREFFVMGLMALLLLFWLVPVSALSALLSYEEIKRVMPWLAELIDKHELVRSLVQTFLPSLAVITLNATLPFLLEAFCYIEGQRARSWVEHSLLKKYFLFLLINVVFIFLLASTYWNLLRDLANSPATIPQKLAIALQRGSAKHFFLNYVVLQSFGIMPLQLLNLGVVLPKLFYRMFLTRTPRDFAELNAPPMVNYGAVYPQAILVFVITLLYSIIQPLILIFGAIYFGVAYVVYKYKLLFVFYKPYESRGQAWPITFNRCIWGVVLFQILMTGIFGLKKKLIFTFLMAPLIAFTVYWGWTTDRDFGPLSSFVNLSSVFEVQRGEATSEVAKMRMGHPVSMSSSTLNRRRYAQNDETLYVAPEEETTDYSQPPMTDWYYGVLNTGKRRYGHPALTGVLPQPWLPLKKGQTLANYLNRRGPEDGKDEDDNKDAVVLTLRRKPSKTQLRGASRKRNSAANLLSGSNLNSPRPGTENLTPQGEYPQADGETGLGSSTSNPWRELRSDPDSRARHRLSFDAATGVIMLPEEDWYEDEAEGTSDSDYGDATSRREQSLAQDGAGPASVRTASHVGSPTKRHSTYYHHPERSRRRTMPGAFA</sequence>
<feature type="transmembrane region" description="Helical" evidence="8">
    <location>
        <begin position="614"/>
        <end position="630"/>
    </location>
</feature>
<feature type="transmembrane region" description="Helical" evidence="8">
    <location>
        <begin position="651"/>
        <end position="671"/>
    </location>
</feature>
<evidence type="ECO:0000256" key="3">
    <source>
        <dbReference type="ARBA" id="ARBA00022448"/>
    </source>
</evidence>
<evidence type="ECO:0000259" key="10">
    <source>
        <dbReference type="Pfam" id="PF13967"/>
    </source>
</evidence>
<dbReference type="InterPro" id="IPR045122">
    <property type="entry name" value="Csc1-like"/>
</dbReference>
<feature type="domain" description="CSC1/OSCA1-like 7TM region" evidence="9">
    <location>
        <begin position="397"/>
        <end position="671"/>
    </location>
</feature>
<dbReference type="EMBL" id="KN822988">
    <property type="protein sequence ID" value="KIO28974.1"/>
    <property type="molecule type" value="Genomic_DNA"/>
</dbReference>
<evidence type="ECO:0000259" key="11">
    <source>
        <dbReference type="Pfam" id="PF14703"/>
    </source>
</evidence>
<evidence type="ECO:0000256" key="2">
    <source>
        <dbReference type="ARBA" id="ARBA00007779"/>
    </source>
</evidence>
<comment type="subcellular location">
    <subcellularLocation>
        <location evidence="1">Membrane</location>
        <topology evidence="1">Multi-pass membrane protein</topology>
    </subcellularLocation>
</comment>
<keyword evidence="3" id="KW-0813">Transport</keyword>
<feature type="transmembrane region" description="Helical" evidence="8">
    <location>
        <begin position="452"/>
        <end position="472"/>
    </location>
</feature>
<feature type="transmembrane region" description="Helical" evidence="8">
    <location>
        <begin position="492"/>
        <end position="511"/>
    </location>
</feature>
<dbReference type="Pfam" id="PF02714">
    <property type="entry name" value="RSN1_7TM"/>
    <property type="match status" value="1"/>
</dbReference>
<evidence type="ECO:0000256" key="4">
    <source>
        <dbReference type="ARBA" id="ARBA00022692"/>
    </source>
</evidence>
<dbReference type="GO" id="GO:0005227">
    <property type="term" value="F:calcium-activated cation channel activity"/>
    <property type="evidence" value="ECO:0007669"/>
    <property type="project" value="InterPro"/>
</dbReference>
<feature type="compositionally biased region" description="Acidic residues" evidence="7">
    <location>
        <begin position="921"/>
        <end position="937"/>
    </location>
</feature>
<feature type="region of interest" description="Disordered" evidence="7">
    <location>
        <begin position="112"/>
        <end position="135"/>
    </location>
</feature>
<dbReference type="GO" id="GO:0005886">
    <property type="term" value="C:plasma membrane"/>
    <property type="evidence" value="ECO:0007669"/>
    <property type="project" value="TreeGrafter"/>
</dbReference>
<feature type="transmembrane region" description="Helical" evidence="8">
    <location>
        <begin position="677"/>
        <end position="695"/>
    </location>
</feature>
<evidence type="ECO:0000313" key="13">
    <source>
        <dbReference type="Proteomes" id="UP000054248"/>
    </source>
</evidence>
<dbReference type="InterPro" id="IPR027815">
    <property type="entry name" value="CSC1/OSCA1-like_cyt"/>
</dbReference>
<dbReference type="STRING" id="1051891.A0A0C3QP20"/>
<dbReference type="InterPro" id="IPR003864">
    <property type="entry name" value="CSC1/OSCA1-like_7TM"/>
</dbReference>
<evidence type="ECO:0000256" key="7">
    <source>
        <dbReference type="SAM" id="MobiDB-lite"/>
    </source>
</evidence>